<dbReference type="NCBIfam" id="TIGR01515">
    <property type="entry name" value="branching_enzym"/>
    <property type="match status" value="1"/>
</dbReference>
<dbReference type="GO" id="GO:0003844">
    <property type="term" value="F:1,4-alpha-glucan branching enzyme activity"/>
    <property type="evidence" value="ECO:0007669"/>
    <property type="project" value="UniProtKB-UniRule"/>
</dbReference>
<keyword evidence="8 10" id="KW-0320">Glycogen biosynthesis</keyword>
<comment type="similarity">
    <text evidence="4 10">Belongs to the glycosyl hydrolase 13 family. GlgB subfamily.</text>
</comment>
<dbReference type="InterPro" id="IPR006047">
    <property type="entry name" value="GH13_cat_dom"/>
</dbReference>
<dbReference type="CDD" id="cd11322">
    <property type="entry name" value="AmyAc_Glg_BE"/>
    <property type="match status" value="1"/>
</dbReference>
<organism evidence="14 15">
    <name type="scientific">Suicoccus acidiformans</name>
    <dbReference type="NCBI Taxonomy" id="2036206"/>
    <lineage>
        <taxon>Bacteria</taxon>
        <taxon>Bacillati</taxon>
        <taxon>Bacillota</taxon>
        <taxon>Bacilli</taxon>
        <taxon>Lactobacillales</taxon>
        <taxon>Aerococcaceae</taxon>
        <taxon>Suicoccus</taxon>
    </lineage>
</organism>
<dbReference type="GO" id="GO:0005978">
    <property type="term" value="P:glycogen biosynthetic process"/>
    <property type="evidence" value="ECO:0007669"/>
    <property type="project" value="UniProtKB-UniRule"/>
</dbReference>
<dbReference type="Pfam" id="PF00128">
    <property type="entry name" value="Alpha-amylase"/>
    <property type="match status" value="1"/>
</dbReference>
<dbReference type="Gene3D" id="2.60.40.1180">
    <property type="entry name" value="Golgi alpha-mannosidase II"/>
    <property type="match status" value="1"/>
</dbReference>
<dbReference type="GO" id="GO:0043169">
    <property type="term" value="F:cation binding"/>
    <property type="evidence" value="ECO:0007669"/>
    <property type="project" value="InterPro"/>
</dbReference>
<dbReference type="Pfam" id="PF02922">
    <property type="entry name" value="CBM_48"/>
    <property type="match status" value="1"/>
</dbReference>
<evidence type="ECO:0000256" key="5">
    <source>
        <dbReference type="ARBA" id="ARBA00022600"/>
    </source>
</evidence>
<evidence type="ECO:0000256" key="7">
    <source>
        <dbReference type="ARBA" id="ARBA00022679"/>
    </source>
</evidence>
<keyword evidence="6 10" id="KW-0328">Glycosyltransferase</keyword>
<dbReference type="EMBL" id="CP023434">
    <property type="protein sequence ID" value="AXY26016.1"/>
    <property type="molecule type" value="Genomic_DNA"/>
</dbReference>
<gene>
    <name evidence="10" type="primary">glgB</name>
    <name evidence="14" type="ORF">CL176_08395</name>
</gene>
<dbReference type="Proteomes" id="UP000263232">
    <property type="component" value="Chromosome"/>
</dbReference>
<feature type="region of interest" description="Disordered" evidence="12">
    <location>
        <begin position="626"/>
        <end position="667"/>
    </location>
</feature>
<keyword evidence="9 10" id="KW-0119">Carbohydrate metabolism</keyword>
<dbReference type="PANTHER" id="PTHR43651:SF3">
    <property type="entry name" value="1,4-ALPHA-GLUCAN-BRANCHING ENZYME"/>
    <property type="match status" value="1"/>
</dbReference>
<dbReference type="UniPathway" id="UPA00164"/>
<dbReference type="NCBIfam" id="NF008967">
    <property type="entry name" value="PRK12313.1"/>
    <property type="match status" value="1"/>
</dbReference>
<comment type="pathway">
    <text evidence="3 10">Glycan biosynthesis; glycogen biosynthesis.</text>
</comment>
<feature type="compositionally biased region" description="Basic and acidic residues" evidence="12">
    <location>
        <begin position="654"/>
        <end position="667"/>
    </location>
</feature>
<dbReference type="KEGG" id="abae:CL176_08395"/>
<dbReference type="AlphaFoldDB" id="A0A347WLQ9"/>
<dbReference type="InterPro" id="IPR013780">
    <property type="entry name" value="Glyco_hydro_b"/>
</dbReference>
<dbReference type="SMART" id="SM00642">
    <property type="entry name" value="Aamy"/>
    <property type="match status" value="1"/>
</dbReference>
<comment type="catalytic activity">
    <reaction evidence="1 10">
        <text>Transfers a segment of a (1-&gt;4)-alpha-D-glucan chain to a primary hydroxy group in a similar glucan chain.</text>
        <dbReference type="EC" id="2.4.1.18"/>
    </reaction>
</comment>
<dbReference type="CDD" id="cd02855">
    <property type="entry name" value="E_set_GBE_prok_N"/>
    <property type="match status" value="1"/>
</dbReference>
<keyword evidence="7 10" id="KW-0808">Transferase</keyword>
<protein>
    <recommendedName>
        <fullName evidence="10">1,4-alpha-glucan branching enzyme GlgB</fullName>
        <ecNumber evidence="10">2.4.1.18</ecNumber>
    </recommendedName>
    <alternativeName>
        <fullName evidence="10">1,4-alpha-D-glucan:1,4-alpha-D-glucan 6-glucosyl-transferase</fullName>
    </alternativeName>
    <alternativeName>
        <fullName evidence="10">Alpha-(1-&gt;4)-glucan branching enzyme</fullName>
    </alternativeName>
    <alternativeName>
        <fullName evidence="10">Glycogen branching enzyme</fullName>
        <shortName evidence="10">BE</shortName>
    </alternativeName>
</protein>
<dbReference type="SUPFAM" id="SSF51445">
    <property type="entry name" value="(Trans)glycosidases"/>
    <property type="match status" value="1"/>
</dbReference>
<evidence type="ECO:0000256" key="9">
    <source>
        <dbReference type="ARBA" id="ARBA00023277"/>
    </source>
</evidence>
<evidence type="ECO:0000256" key="8">
    <source>
        <dbReference type="ARBA" id="ARBA00023056"/>
    </source>
</evidence>
<dbReference type="GO" id="GO:0005829">
    <property type="term" value="C:cytosol"/>
    <property type="evidence" value="ECO:0007669"/>
    <property type="project" value="TreeGrafter"/>
</dbReference>
<evidence type="ECO:0000256" key="12">
    <source>
        <dbReference type="SAM" id="MobiDB-lite"/>
    </source>
</evidence>
<dbReference type="InterPro" id="IPR017853">
    <property type="entry name" value="GH"/>
</dbReference>
<dbReference type="RefSeq" id="WP_118990916.1">
    <property type="nucleotide sequence ID" value="NZ_CP023434.1"/>
</dbReference>
<dbReference type="InterPro" id="IPR006407">
    <property type="entry name" value="GlgB"/>
</dbReference>
<evidence type="ECO:0000256" key="1">
    <source>
        <dbReference type="ARBA" id="ARBA00000826"/>
    </source>
</evidence>
<dbReference type="SUPFAM" id="SSF51011">
    <property type="entry name" value="Glycosyl hydrolase domain"/>
    <property type="match status" value="1"/>
</dbReference>
<dbReference type="NCBIfam" id="NF003811">
    <property type="entry name" value="PRK05402.1"/>
    <property type="match status" value="1"/>
</dbReference>
<name>A0A347WLQ9_9LACT</name>
<feature type="active site" description="Nucleophile" evidence="10 11">
    <location>
        <position position="309"/>
    </location>
</feature>
<reference evidence="14 15" key="1">
    <citation type="submission" date="2017-09" db="EMBL/GenBank/DDBJ databases">
        <title>Complete genome sequence of Oxytococcus suis strain ZY16052.</title>
        <authorList>
            <person name="Li F."/>
        </authorList>
    </citation>
    <scope>NUCLEOTIDE SEQUENCE [LARGE SCALE GENOMIC DNA]</scope>
    <source>
        <strain evidence="14 15">ZY16052</strain>
    </source>
</reference>
<sequence length="667" mass="77110">MSDNNLLEVLNDHIYCFNTGQHRTAYTFLGSQRQDRAGEVSYRFNVWAPNASKVFLQGDFTDWALHEMERLEGGVWTCEIPGDVRGQFYKYAVDDGQGHIEYKMDPFALRHEIAPKDASIVWDLPDFKWTDQAWYEKLSERKSQEAPMIIYEVHPSSWRRHPDGTAYTFDELADSLIPYVKEMGYTHIEFMPLMDHPLDASWGYQITGYYAVCGRYGTIEELQAFVNRAHAEGIGVFVDWVPGHFSRNANGLAYFDGTPTYEYEDGNKADNRGWGTLNFDLGKTQVRSFLISNALFWLKECHIDGIRVDAVSNMIYLDFDEGPWTPNEYGDHRKLEGIEFLKQLNTVVHAECPHAVMMAEESTNWPGVTHAVEKDGLGFDYKWNMGWMNDTLKFFEMDPLYRPSNLRLITFVFMYQYNEQFILPYSHDEVVHGKNSMLGKLPAATRYNQFADLRLVHGYMMAQPGKKLHFMGNEIGQFLEWRYYEELKWEDLNREYNSEYQHFMKTLNHLAQNSPALYELDHDPAGLTVLDADNLDEGVLSFIRHSKDPDDFLIVLCNFVPMQRDYFKVGVPYLGTYEVALNSEMEEFGGRWTSNLPVMEAEAEPMNHQPYSITLTVPSQGVLYIKPKQLHKDKPPAKTQSSSKPSKRPSKSKVVKEKKSGISGRKE</sequence>
<evidence type="ECO:0000313" key="14">
    <source>
        <dbReference type="EMBL" id="AXY26016.1"/>
    </source>
</evidence>
<proteinExistence type="inferred from homology"/>
<evidence type="ECO:0000256" key="6">
    <source>
        <dbReference type="ARBA" id="ARBA00022676"/>
    </source>
</evidence>
<dbReference type="HAMAP" id="MF_00685">
    <property type="entry name" value="GlgB"/>
    <property type="match status" value="1"/>
</dbReference>
<feature type="active site" description="Proton donor" evidence="10 11">
    <location>
        <position position="360"/>
    </location>
</feature>
<dbReference type="PANTHER" id="PTHR43651">
    <property type="entry name" value="1,4-ALPHA-GLUCAN-BRANCHING ENZYME"/>
    <property type="match status" value="1"/>
</dbReference>
<dbReference type="Gene3D" id="3.20.20.80">
    <property type="entry name" value="Glycosidases"/>
    <property type="match status" value="1"/>
</dbReference>
<dbReference type="InterPro" id="IPR014756">
    <property type="entry name" value="Ig_E-set"/>
</dbReference>
<dbReference type="GO" id="GO:0004553">
    <property type="term" value="F:hydrolase activity, hydrolyzing O-glycosyl compounds"/>
    <property type="evidence" value="ECO:0007669"/>
    <property type="project" value="InterPro"/>
</dbReference>
<dbReference type="Pfam" id="PF02806">
    <property type="entry name" value="Alpha-amylase_C"/>
    <property type="match status" value="1"/>
</dbReference>
<feature type="domain" description="Glycosyl hydrolase family 13 catalytic" evidence="13">
    <location>
        <begin position="152"/>
        <end position="511"/>
    </location>
</feature>
<dbReference type="EC" id="2.4.1.18" evidence="10"/>
<dbReference type="SUPFAM" id="SSF81296">
    <property type="entry name" value="E set domains"/>
    <property type="match status" value="1"/>
</dbReference>
<comment type="subunit">
    <text evidence="10">Monomer.</text>
</comment>
<dbReference type="InterPro" id="IPR004193">
    <property type="entry name" value="Glyco_hydro_13_N"/>
</dbReference>
<accession>A0A347WLQ9</accession>
<evidence type="ECO:0000256" key="11">
    <source>
        <dbReference type="PIRSR" id="PIRSR000463-1"/>
    </source>
</evidence>
<evidence type="ECO:0000256" key="4">
    <source>
        <dbReference type="ARBA" id="ARBA00009000"/>
    </source>
</evidence>
<dbReference type="InterPro" id="IPR044143">
    <property type="entry name" value="GlgB_N_E_set_prok"/>
</dbReference>
<dbReference type="InterPro" id="IPR013783">
    <property type="entry name" value="Ig-like_fold"/>
</dbReference>
<evidence type="ECO:0000259" key="13">
    <source>
        <dbReference type="SMART" id="SM00642"/>
    </source>
</evidence>
<comment type="function">
    <text evidence="2 10">Catalyzes the formation of the alpha-1,6-glucosidic linkages in glycogen by scission of a 1,4-alpha-linked oligosaccharide from growing alpha-1,4-glucan chains and the subsequent attachment of the oligosaccharide to the alpha-1,6 position.</text>
</comment>
<evidence type="ECO:0000256" key="2">
    <source>
        <dbReference type="ARBA" id="ARBA00002953"/>
    </source>
</evidence>
<evidence type="ECO:0000313" key="15">
    <source>
        <dbReference type="Proteomes" id="UP000263232"/>
    </source>
</evidence>
<keyword evidence="5 10" id="KW-0321">Glycogen metabolism</keyword>
<dbReference type="Gene3D" id="2.60.40.10">
    <property type="entry name" value="Immunoglobulins"/>
    <property type="match status" value="1"/>
</dbReference>
<keyword evidence="15" id="KW-1185">Reference proteome</keyword>
<dbReference type="InterPro" id="IPR037439">
    <property type="entry name" value="Branching_enzy"/>
</dbReference>
<evidence type="ECO:0000256" key="10">
    <source>
        <dbReference type="HAMAP-Rule" id="MF_00685"/>
    </source>
</evidence>
<dbReference type="PIRSF" id="PIRSF000463">
    <property type="entry name" value="GlgB"/>
    <property type="match status" value="1"/>
</dbReference>
<dbReference type="InterPro" id="IPR006048">
    <property type="entry name" value="A-amylase/branching_C"/>
</dbReference>
<evidence type="ECO:0000256" key="3">
    <source>
        <dbReference type="ARBA" id="ARBA00004964"/>
    </source>
</evidence>
<dbReference type="OrthoDB" id="9800174at2"/>